<dbReference type="Proteomes" id="UP000325313">
    <property type="component" value="Unassembled WGS sequence"/>
</dbReference>
<evidence type="ECO:0000313" key="10">
    <source>
        <dbReference type="EMBL" id="KAA1120586.1"/>
    </source>
</evidence>
<organism evidence="10 11">
    <name type="scientific">Puccinia graminis f. sp. tritici</name>
    <dbReference type="NCBI Taxonomy" id="56615"/>
    <lineage>
        <taxon>Eukaryota</taxon>
        <taxon>Fungi</taxon>
        <taxon>Dikarya</taxon>
        <taxon>Basidiomycota</taxon>
        <taxon>Pucciniomycotina</taxon>
        <taxon>Pucciniomycetes</taxon>
        <taxon>Pucciniales</taxon>
        <taxon>Pucciniaceae</taxon>
        <taxon>Puccinia</taxon>
    </lineage>
</organism>
<dbReference type="InterPro" id="IPR023614">
    <property type="entry name" value="Porin_dom_sf"/>
</dbReference>
<comment type="caution">
    <text evidence="10">The sequence shown here is derived from an EMBL/GenBank/DDBJ whole genome shotgun (WGS) entry which is preliminary data.</text>
</comment>
<comment type="similarity">
    <text evidence="2">Belongs to the Tom40 family.</text>
</comment>
<dbReference type="InterPro" id="IPR037930">
    <property type="entry name" value="Tom40"/>
</dbReference>
<evidence type="ECO:0000256" key="6">
    <source>
        <dbReference type="ARBA" id="ARBA00022787"/>
    </source>
</evidence>
<keyword evidence="9" id="KW-0472">Membrane</keyword>
<keyword evidence="8" id="KW-0496">Mitochondrion</keyword>
<dbReference type="InterPro" id="IPR027246">
    <property type="entry name" value="Porin_Euk/Tom40"/>
</dbReference>
<keyword evidence="5" id="KW-0812">Transmembrane</keyword>
<evidence type="ECO:0000256" key="7">
    <source>
        <dbReference type="ARBA" id="ARBA00022927"/>
    </source>
</evidence>
<dbReference type="AlphaFoldDB" id="A0A5B0R4T8"/>
<dbReference type="Pfam" id="PF01459">
    <property type="entry name" value="Porin_3"/>
    <property type="match status" value="1"/>
</dbReference>
<dbReference type="GO" id="GO:0030150">
    <property type="term" value="P:protein import into mitochondrial matrix"/>
    <property type="evidence" value="ECO:0007669"/>
    <property type="project" value="InterPro"/>
</dbReference>
<dbReference type="PANTHER" id="PTHR10802">
    <property type="entry name" value="MITOCHONDRIAL IMPORT RECEPTOR SUBUNIT TOM40"/>
    <property type="match status" value="1"/>
</dbReference>
<evidence type="ECO:0000256" key="9">
    <source>
        <dbReference type="ARBA" id="ARBA00023136"/>
    </source>
</evidence>
<gene>
    <name evidence="10" type="primary">TOM40_4</name>
    <name evidence="10" type="ORF">PGTUg99_023321</name>
</gene>
<dbReference type="GO" id="GO:0008320">
    <property type="term" value="F:protein transmembrane transporter activity"/>
    <property type="evidence" value="ECO:0007669"/>
    <property type="project" value="InterPro"/>
</dbReference>
<evidence type="ECO:0000313" key="11">
    <source>
        <dbReference type="Proteomes" id="UP000325313"/>
    </source>
</evidence>
<comment type="subcellular location">
    <subcellularLocation>
        <location evidence="1">Mitochondrion outer membrane</location>
        <topology evidence="1">Multi-pass membrane protein</topology>
    </subcellularLocation>
</comment>
<dbReference type="GO" id="GO:0005741">
    <property type="term" value="C:mitochondrial outer membrane"/>
    <property type="evidence" value="ECO:0007669"/>
    <property type="project" value="UniProtKB-SubCell"/>
</dbReference>
<evidence type="ECO:0000256" key="1">
    <source>
        <dbReference type="ARBA" id="ARBA00004374"/>
    </source>
</evidence>
<evidence type="ECO:0000256" key="3">
    <source>
        <dbReference type="ARBA" id="ARBA00022448"/>
    </source>
</evidence>
<accession>A0A5B0R4T8</accession>
<evidence type="ECO:0000256" key="4">
    <source>
        <dbReference type="ARBA" id="ARBA00022452"/>
    </source>
</evidence>
<sequence length="169" mass="19117">MGIERYFETANSMALEPHEPIRNPSGTRATWARLRIIDEGIQPEHQQPIGNFHYPIPAIATPTLQSRVESVWQVMPPMEDASMSYLMKWQSAKREWISTLTLQATGPLQASYWQKLSDQVEAAYDFRQATVRAQADSTGKVSMLLEQRIAPMFTFSVAGELDHAKSSHP</sequence>
<evidence type="ECO:0000256" key="2">
    <source>
        <dbReference type="ARBA" id="ARBA00010510"/>
    </source>
</evidence>
<evidence type="ECO:0000256" key="8">
    <source>
        <dbReference type="ARBA" id="ARBA00023128"/>
    </source>
</evidence>
<dbReference type="EMBL" id="VDEP01000243">
    <property type="protein sequence ID" value="KAA1120586.1"/>
    <property type="molecule type" value="Genomic_DNA"/>
</dbReference>
<reference evidence="10 11" key="1">
    <citation type="submission" date="2019-05" db="EMBL/GenBank/DDBJ databases">
        <title>Emergence of the Ug99 lineage of the wheat stem rust pathogen through somatic hybridization.</title>
        <authorList>
            <person name="Li F."/>
            <person name="Upadhyaya N.M."/>
            <person name="Sperschneider J."/>
            <person name="Matny O."/>
            <person name="Nguyen-Phuc H."/>
            <person name="Mago R."/>
            <person name="Raley C."/>
            <person name="Miller M.E."/>
            <person name="Silverstein K.A.T."/>
            <person name="Henningsen E."/>
            <person name="Hirsch C.D."/>
            <person name="Visser B."/>
            <person name="Pretorius Z.A."/>
            <person name="Steffenson B.J."/>
            <person name="Schwessinger B."/>
            <person name="Dodds P.N."/>
            <person name="Figueroa M."/>
        </authorList>
    </citation>
    <scope>NUCLEOTIDE SEQUENCE [LARGE SCALE GENOMIC DNA]</scope>
    <source>
        <strain evidence="10 11">Ug99</strain>
    </source>
</reference>
<keyword evidence="3" id="KW-0813">Transport</keyword>
<protein>
    <submittedName>
        <fullName evidence="10">Translocase of outer mitochondrial membrane</fullName>
    </submittedName>
</protein>
<name>A0A5B0R4T8_PUCGR</name>
<keyword evidence="4" id="KW-1134">Transmembrane beta strand</keyword>
<evidence type="ECO:0000256" key="5">
    <source>
        <dbReference type="ARBA" id="ARBA00022692"/>
    </source>
</evidence>
<keyword evidence="7" id="KW-0653">Protein transport</keyword>
<dbReference type="Gene3D" id="2.40.160.10">
    <property type="entry name" value="Porin"/>
    <property type="match status" value="1"/>
</dbReference>
<keyword evidence="6" id="KW-1000">Mitochondrion outer membrane</keyword>
<proteinExistence type="inferred from homology"/>